<evidence type="ECO:0000313" key="2">
    <source>
        <dbReference type="Proteomes" id="UP000241771"/>
    </source>
</evidence>
<proteinExistence type="predicted"/>
<gene>
    <name evidence="1" type="ORF">C9I98_01845</name>
</gene>
<accession>A0A2T3P0M7</accession>
<dbReference type="OrthoDB" id="1991740at2"/>
<sequence length="787" mass="88980">MQRYTLQNNQFTVRCNAQGILTELLINKDTSKTNWVVNHDYLNTLSYQDCDKLFGNFSVVANNLEFSSQDIQPIISNDNNSIVALYSFDCFDIKISYQFDDHGHFIAGLCCENTSNSTIDIKGLHLWLSLANVMYRDLDVERNMAQSCAVFNHLSGEFSKFAAIKRSNLAPHLGVYQHTGRTEFMGTYCRYTNRFFEQVSPSLDGVIYHRASLVEDGETMPELKQCDWLYQECYQSKTLAVGERLSASYLITPIQDQQAFYTKAGELGQPVWDYSPVITSKGEFNAKISLISDVVIDKAEVSYWQGDKLTTTPLDITTHNANNQFGLTFKPNSEGEHKLEITLNNGLKDKVIFNVLPEIAHLLEQRADWLVRKSYSPDDTTRPNAFLPLSNQGESLGKVAFVLIKNVLGSSDIEQIRSAEHCAAYDIRPHWFTDGDFTQPARLYDGFYRIFDLDFIGQIYFLLSQLDEVILNDKVTYLDWAYQVLRLRLDPELHHSQREKEETEINGPFVYYAQDVIDALASNNMAAESQHLAKLWQQFGEKMVANSNGMKGAITEHFYDNAGFGPTCKTLLLHGHTKEAKAYAELMKANIGFSNDYRMQSPDRWWEALAPMNHSLWGGLVASASLAAYEGLLDRQCLHQAYAASMAMFNCYDYNVKSSPKPLAAGEAASTFCCTAPNLNDHKLSRSRFGQDAFGDDLLFANASGIDWDMGQELVTYCQGFGISTYLLVDEHGIQCVNGMIDHSGSEAQVISYAAWPRRFVIEDNGQLRIVHFDNDQPMIPLSELLK</sequence>
<evidence type="ECO:0000313" key="1">
    <source>
        <dbReference type="EMBL" id="PSW22029.1"/>
    </source>
</evidence>
<dbReference type="Proteomes" id="UP000241771">
    <property type="component" value="Unassembled WGS sequence"/>
</dbReference>
<comment type="caution">
    <text evidence="1">The sequence shown here is derived from an EMBL/GenBank/DDBJ whole genome shotgun (WGS) entry which is preliminary data.</text>
</comment>
<organism evidence="1 2">
    <name type="scientific">Photobacterium sanctipauli</name>
    <dbReference type="NCBI Taxonomy" id="1342794"/>
    <lineage>
        <taxon>Bacteria</taxon>
        <taxon>Pseudomonadati</taxon>
        <taxon>Pseudomonadota</taxon>
        <taxon>Gammaproteobacteria</taxon>
        <taxon>Vibrionales</taxon>
        <taxon>Vibrionaceae</taxon>
        <taxon>Photobacterium</taxon>
    </lineage>
</organism>
<keyword evidence="2" id="KW-1185">Reference proteome</keyword>
<dbReference type="AlphaFoldDB" id="A0A2T3P0M7"/>
<dbReference type="RefSeq" id="WP_051901934.1">
    <property type="nucleotide sequence ID" value="NZ_JGVO01000124.1"/>
</dbReference>
<protein>
    <submittedName>
        <fullName evidence="1">Uncharacterized protein</fullName>
    </submittedName>
</protein>
<name>A0A2T3P0M7_9GAMM</name>
<dbReference type="EMBL" id="PYMA01000001">
    <property type="protein sequence ID" value="PSW22029.1"/>
    <property type="molecule type" value="Genomic_DNA"/>
</dbReference>
<reference evidence="1 2" key="1">
    <citation type="submission" date="2018-01" db="EMBL/GenBank/DDBJ databases">
        <title>Whole genome sequencing of Histamine producing bacteria.</title>
        <authorList>
            <person name="Butler K."/>
        </authorList>
    </citation>
    <scope>NUCLEOTIDE SEQUENCE [LARGE SCALE GENOMIC DNA]</scope>
    <source>
        <strain evidence="1 2">DSM 100436</strain>
    </source>
</reference>